<gene>
    <name evidence="1" type="ORF">GCM10017786_01180</name>
</gene>
<dbReference type="RefSeq" id="WP_191242505.1">
    <property type="nucleotide sequence ID" value="NZ_BNAU01000001.1"/>
</dbReference>
<accession>A0ABQ3I9X5</accession>
<evidence type="ECO:0000313" key="2">
    <source>
        <dbReference type="Proteomes" id="UP000605897"/>
    </source>
</evidence>
<dbReference type="Gene3D" id="3.40.50.720">
    <property type="entry name" value="NAD(P)-binding Rossmann-like Domain"/>
    <property type="match status" value="1"/>
</dbReference>
<protein>
    <submittedName>
        <fullName evidence="1">Uncharacterized protein</fullName>
    </submittedName>
</protein>
<dbReference type="Proteomes" id="UP000605897">
    <property type="component" value="Unassembled WGS sequence"/>
</dbReference>
<dbReference type="EMBL" id="BNAU01000001">
    <property type="protein sequence ID" value="GHE76054.1"/>
    <property type="molecule type" value="Genomic_DNA"/>
</dbReference>
<proteinExistence type="predicted"/>
<organism evidence="1 2">
    <name type="scientific">Amycolatopsis deserti</name>
    <dbReference type="NCBI Taxonomy" id="185696"/>
    <lineage>
        <taxon>Bacteria</taxon>
        <taxon>Bacillati</taxon>
        <taxon>Actinomycetota</taxon>
        <taxon>Actinomycetes</taxon>
        <taxon>Pseudonocardiales</taxon>
        <taxon>Pseudonocardiaceae</taxon>
        <taxon>Amycolatopsis</taxon>
    </lineage>
</organism>
<dbReference type="SUPFAM" id="SSF51735">
    <property type="entry name" value="NAD(P)-binding Rossmann-fold domains"/>
    <property type="match status" value="1"/>
</dbReference>
<reference evidence="2" key="1">
    <citation type="journal article" date="2019" name="Int. J. Syst. Evol. Microbiol.">
        <title>The Global Catalogue of Microorganisms (GCM) 10K type strain sequencing project: providing services to taxonomists for standard genome sequencing and annotation.</title>
        <authorList>
            <consortium name="The Broad Institute Genomics Platform"/>
            <consortium name="The Broad Institute Genome Sequencing Center for Infectious Disease"/>
            <person name="Wu L."/>
            <person name="Ma J."/>
        </authorList>
    </citation>
    <scope>NUCLEOTIDE SEQUENCE [LARGE SCALE GENOMIC DNA]</scope>
    <source>
        <strain evidence="2">CGMCC 4.7677</strain>
    </source>
</reference>
<name>A0ABQ3I9X5_9PSEU</name>
<sequence length="51" mass="5679">MELGDAMRYNLMPVDAMPVRDVSDVVLFLVSDASKWLTGTTQQIDAGFMLE</sequence>
<comment type="caution">
    <text evidence="1">The sequence shown here is derived from an EMBL/GenBank/DDBJ whole genome shotgun (WGS) entry which is preliminary data.</text>
</comment>
<evidence type="ECO:0000313" key="1">
    <source>
        <dbReference type="EMBL" id="GHE76054.1"/>
    </source>
</evidence>
<keyword evidence="2" id="KW-1185">Reference proteome</keyword>
<dbReference type="InterPro" id="IPR036291">
    <property type="entry name" value="NAD(P)-bd_dom_sf"/>
</dbReference>